<evidence type="ECO:0000313" key="3">
    <source>
        <dbReference type="Proteomes" id="UP000076587"/>
    </source>
</evidence>
<gene>
    <name evidence="2" type="ORF">N482_20085</name>
</gene>
<dbReference type="PATRIC" id="fig|1365253.3.peg.4854"/>
<proteinExistence type="predicted"/>
<organism evidence="2 3">
    <name type="scientific">Pseudoalteromonas luteoviolacea NCIMB 1942</name>
    <dbReference type="NCBI Taxonomy" id="1365253"/>
    <lineage>
        <taxon>Bacteria</taxon>
        <taxon>Pseudomonadati</taxon>
        <taxon>Pseudomonadota</taxon>
        <taxon>Gammaproteobacteria</taxon>
        <taxon>Alteromonadales</taxon>
        <taxon>Pseudoalteromonadaceae</taxon>
        <taxon>Pseudoalteromonas</taxon>
    </lineage>
</organism>
<feature type="chain" id="PRO_5007830837" description="DUF4785 domain-containing protein" evidence="1">
    <location>
        <begin position="22"/>
        <end position="342"/>
    </location>
</feature>
<protein>
    <recommendedName>
        <fullName evidence="4">DUF4785 domain-containing protein</fullName>
    </recommendedName>
</protein>
<sequence>MMISALIALIIWFSMTPDVSAESIVLGETKPVASNPKVTNEVSESKVAESTPNEPIEKMQVETAAQNIAIGYRKSLKFAPYSQPLTVNDEDRLSPNKFIPISTPLFGEDQLISLSLNKFRFIKPESVEVWLEGEGIQNARIQVGLVGEKKTIHSVEMQVIGGRAQTKLAAEQLPVGDISIKAIADISGEEVILVAHAKYMQPSARLLHVSNTGIEKSDLVISLQMDVQKAGIYRVRANLYDGELPLAHLVGKRKLGEGGEIITLRAHQSVIPKSAKALELKTFVIERMSSVPGEGTRYGTSDITEAALLDVEISKLDRTPYTPSETERASLAFLERLAGAKN</sequence>
<accession>A0A162A1S6</accession>
<dbReference type="AlphaFoldDB" id="A0A162A1S6"/>
<reference evidence="2 3" key="1">
    <citation type="submission" date="2013-07" db="EMBL/GenBank/DDBJ databases">
        <title>Comparative Genomic and Metabolomic Analysis of Twelve Strains of Pseudoalteromonas luteoviolacea.</title>
        <authorList>
            <person name="Vynne N.G."/>
            <person name="Mansson M."/>
            <person name="Gram L."/>
        </authorList>
    </citation>
    <scope>NUCLEOTIDE SEQUENCE [LARGE SCALE GENOMIC DNA]</scope>
    <source>
        <strain evidence="2 3">NCIMB 1942</strain>
    </source>
</reference>
<dbReference type="Proteomes" id="UP000076587">
    <property type="component" value="Unassembled WGS sequence"/>
</dbReference>
<evidence type="ECO:0000256" key="1">
    <source>
        <dbReference type="SAM" id="SignalP"/>
    </source>
</evidence>
<keyword evidence="1" id="KW-0732">Signal</keyword>
<feature type="signal peptide" evidence="1">
    <location>
        <begin position="1"/>
        <end position="21"/>
    </location>
</feature>
<evidence type="ECO:0008006" key="4">
    <source>
        <dbReference type="Google" id="ProtNLM"/>
    </source>
</evidence>
<dbReference type="EMBL" id="AUXT01000214">
    <property type="protein sequence ID" value="KZN41579.1"/>
    <property type="molecule type" value="Genomic_DNA"/>
</dbReference>
<evidence type="ECO:0000313" key="2">
    <source>
        <dbReference type="EMBL" id="KZN41579.1"/>
    </source>
</evidence>
<comment type="caution">
    <text evidence="2">The sequence shown here is derived from an EMBL/GenBank/DDBJ whole genome shotgun (WGS) entry which is preliminary data.</text>
</comment>
<name>A0A162A1S6_9GAMM</name>